<evidence type="ECO:0000256" key="1">
    <source>
        <dbReference type="SAM" id="MobiDB-lite"/>
    </source>
</evidence>
<accession>L7JD32</accession>
<gene>
    <name evidence="2" type="ORF">OOW_P131scaffold00439g35</name>
</gene>
<dbReference type="EMBL" id="JH795660">
    <property type="protein sequence ID" value="ELQ66003.1"/>
    <property type="molecule type" value="Genomic_DNA"/>
</dbReference>
<name>L7JD32_PYRO1</name>
<protein>
    <submittedName>
        <fullName evidence="2">Uncharacterized protein</fullName>
    </submittedName>
</protein>
<evidence type="ECO:0000313" key="2">
    <source>
        <dbReference type="EMBL" id="ELQ66003.1"/>
    </source>
</evidence>
<organism>
    <name type="scientific">Pyricularia oryzae (strain P131)</name>
    <name type="common">Rice blast fungus</name>
    <name type="synonym">Magnaporthe oryzae</name>
    <dbReference type="NCBI Taxonomy" id="1143193"/>
    <lineage>
        <taxon>Eukaryota</taxon>
        <taxon>Fungi</taxon>
        <taxon>Dikarya</taxon>
        <taxon>Ascomycota</taxon>
        <taxon>Pezizomycotina</taxon>
        <taxon>Sordariomycetes</taxon>
        <taxon>Sordariomycetidae</taxon>
        <taxon>Magnaporthales</taxon>
        <taxon>Pyriculariaceae</taxon>
        <taxon>Pyricularia</taxon>
    </lineage>
</organism>
<feature type="non-terminal residue" evidence="2">
    <location>
        <position position="206"/>
    </location>
</feature>
<proteinExistence type="predicted"/>
<dbReference type="AlphaFoldDB" id="L7JD32"/>
<reference evidence="2" key="1">
    <citation type="journal article" date="2012" name="PLoS Genet.">
        <title>Comparative analysis of the genomes of two field isolates of the rice blast fungus Magnaporthe oryzae.</title>
        <authorList>
            <person name="Xue M."/>
            <person name="Yang J."/>
            <person name="Li Z."/>
            <person name="Hu S."/>
            <person name="Yao N."/>
            <person name="Dean R.A."/>
            <person name="Zhao W."/>
            <person name="Shen M."/>
            <person name="Zhang H."/>
            <person name="Li C."/>
            <person name="Liu L."/>
            <person name="Cao L."/>
            <person name="Xu X."/>
            <person name="Xing Y."/>
            <person name="Hsiang T."/>
            <person name="Zhang Z."/>
            <person name="Xu J.R."/>
            <person name="Peng Y.L."/>
        </authorList>
    </citation>
    <scope>NUCLEOTIDE SEQUENCE [LARGE SCALE GENOMIC DNA]</scope>
    <source>
        <strain evidence="2">P131</strain>
    </source>
</reference>
<feature type="compositionally biased region" description="Basic and acidic residues" evidence="1">
    <location>
        <begin position="197"/>
        <end position="206"/>
    </location>
</feature>
<feature type="region of interest" description="Disordered" evidence="1">
    <location>
        <begin position="187"/>
        <end position="206"/>
    </location>
</feature>
<sequence>SEGTDSSTICMRDLNLPPWLSRSRKEYANFRSGFCGLLLEAKFLLHVASIVDIRGARSNQRDDSGLSHLQWRRYSGAPVKGDCTTYYKYYFNNQRNQGLKYMGLSAGRGFWEWSIGAENRKKDIQYTHICKVSLSLSFEPLEATSDNVRSSADNYPATSFSRREKEKGVLLVRVILVKQRPRQGTLGFIANRQRSGKGAEESGRLK</sequence>